<keyword evidence="2" id="KW-1185">Reference proteome</keyword>
<dbReference type="AlphaFoldDB" id="A0AAP0EET7"/>
<protein>
    <submittedName>
        <fullName evidence="1">Uncharacterized protein</fullName>
    </submittedName>
</protein>
<dbReference type="EMBL" id="JBBNAF010000013">
    <property type="protein sequence ID" value="KAK9087534.1"/>
    <property type="molecule type" value="Genomic_DNA"/>
</dbReference>
<evidence type="ECO:0000313" key="2">
    <source>
        <dbReference type="Proteomes" id="UP001420932"/>
    </source>
</evidence>
<organism evidence="1 2">
    <name type="scientific">Stephania yunnanensis</name>
    <dbReference type="NCBI Taxonomy" id="152371"/>
    <lineage>
        <taxon>Eukaryota</taxon>
        <taxon>Viridiplantae</taxon>
        <taxon>Streptophyta</taxon>
        <taxon>Embryophyta</taxon>
        <taxon>Tracheophyta</taxon>
        <taxon>Spermatophyta</taxon>
        <taxon>Magnoliopsida</taxon>
        <taxon>Ranunculales</taxon>
        <taxon>Menispermaceae</taxon>
        <taxon>Menispermoideae</taxon>
        <taxon>Cissampelideae</taxon>
        <taxon>Stephania</taxon>
    </lineage>
</organism>
<comment type="caution">
    <text evidence="1">The sequence shown here is derived from an EMBL/GenBank/DDBJ whole genome shotgun (WGS) entry which is preliminary data.</text>
</comment>
<name>A0AAP0EET7_9MAGN</name>
<sequence length="74" mass="8318">MCATHWVRVPGDVDTCYLTLYDTRGNTMVPFFDSNKQVESVVDLGYDDGNELADGNGQVEKGMRLLELIMLTKM</sequence>
<gene>
    <name evidence="1" type="ORF">Syun_029928</name>
</gene>
<proteinExistence type="predicted"/>
<dbReference type="Proteomes" id="UP001420932">
    <property type="component" value="Unassembled WGS sequence"/>
</dbReference>
<reference evidence="1 2" key="1">
    <citation type="submission" date="2024-01" db="EMBL/GenBank/DDBJ databases">
        <title>Genome assemblies of Stephania.</title>
        <authorList>
            <person name="Yang L."/>
        </authorList>
    </citation>
    <scope>NUCLEOTIDE SEQUENCE [LARGE SCALE GENOMIC DNA]</scope>
    <source>
        <strain evidence="1">YNDBR</strain>
        <tissue evidence="1">Leaf</tissue>
    </source>
</reference>
<evidence type="ECO:0000313" key="1">
    <source>
        <dbReference type="EMBL" id="KAK9087534.1"/>
    </source>
</evidence>
<accession>A0AAP0EET7</accession>